<dbReference type="OrthoDB" id="5958943at2759"/>
<gene>
    <name evidence="3" type="ORF">AB205_0153710</name>
</gene>
<dbReference type="PANTHER" id="PTHR43561:SF3">
    <property type="entry name" value="HYDROXYACYL-COENZYME A DEHYDROGENASE, MITOCHONDRIAL"/>
    <property type="match status" value="1"/>
</dbReference>
<dbReference type="AlphaFoldDB" id="A0A2G9QCZ6"/>
<reference evidence="4" key="1">
    <citation type="journal article" date="2017" name="Nat. Commun.">
        <title>The North American bullfrog draft genome provides insight into hormonal regulation of long noncoding RNA.</title>
        <authorList>
            <person name="Hammond S.A."/>
            <person name="Warren R.L."/>
            <person name="Vandervalk B.P."/>
            <person name="Kucuk E."/>
            <person name="Khan H."/>
            <person name="Gibb E.A."/>
            <person name="Pandoh P."/>
            <person name="Kirk H."/>
            <person name="Zhao Y."/>
            <person name="Jones M."/>
            <person name="Mungall A.J."/>
            <person name="Coope R."/>
            <person name="Pleasance S."/>
            <person name="Moore R.A."/>
            <person name="Holt R.A."/>
            <person name="Round J.M."/>
            <person name="Ohora S."/>
            <person name="Walle B.V."/>
            <person name="Veldhoen N."/>
            <person name="Helbing C.C."/>
            <person name="Birol I."/>
        </authorList>
    </citation>
    <scope>NUCLEOTIDE SEQUENCE [LARGE SCALE GENOMIC DNA]</scope>
</reference>
<dbReference type="GO" id="GO:0003857">
    <property type="term" value="F:(3S)-3-hydroxyacyl-CoA dehydrogenase (NAD+) activity"/>
    <property type="evidence" value="ECO:0007669"/>
    <property type="project" value="TreeGrafter"/>
</dbReference>
<evidence type="ECO:0000259" key="2">
    <source>
        <dbReference type="Pfam" id="PF00725"/>
    </source>
</evidence>
<keyword evidence="4" id="KW-1185">Reference proteome</keyword>
<dbReference type="InterPro" id="IPR006108">
    <property type="entry name" value="3HC_DH_C"/>
</dbReference>
<dbReference type="Proteomes" id="UP000228934">
    <property type="component" value="Unassembled WGS sequence"/>
</dbReference>
<dbReference type="Pfam" id="PF00725">
    <property type="entry name" value="3HCDH"/>
    <property type="match status" value="1"/>
</dbReference>
<proteinExistence type="predicted"/>
<evidence type="ECO:0000313" key="3">
    <source>
        <dbReference type="EMBL" id="PIO13499.1"/>
    </source>
</evidence>
<keyword evidence="1" id="KW-0520">NAD</keyword>
<evidence type="ECO:0000313" key="4">
    <source>
        <dbReference type="Proteomes" id="UP000228934"/>
    </source>
</evidence>
<dbReference type="EMBL" id="KZ059749">
    <property type="protein sequence ID" value="PIO13499.1"/>
    <property type="molecule type" value="Genomic_DNA"/>
</dbReference>
<feature type="domain" description="3-hydroxyacyl-CoA dehydrogenase C-terminal" evidence="2">
    <location>
        <begin position="1"/>
        <end position="66"/>
    </location>
</feature>
<dbReference type="PANTHER" id="PTHR43561">
    <property type="match status" value="1"/>
</dbReference>
<organism evidence="3 4">
    <name type="scientific">Aquarana catesbeiana</name>
    <name type="common">American bullfrog</name>
    <name type="synonym">Rana catesbeiana</name>
    <dbReference type="NCBI Taxonomy" id="8400"/>
    <lineage>
        <taxon>Eukaryota</taxon>
        <taxon>Metazoa</taxon>
        <taxon>Chordata</taxon>
        <taxon>Craniata</taxon>
        <taxon>Vertebrata</taxon>
        <taxon>Euteleostomi</taxon>
        <taxon>Amphibia</taxon>
        <taxon>Batrachia</taxon>
        <taxon>Anura</taxon>
        <taxon>Neobatrachia</taxon>
        <taxon>Ranoidea</taxon>
        <taxon>Ranidae</taxon>
        <taxon>Aquarana</taxon>
    </lineage>
</organism>
<name>A0A2G9QCZ6_AQUCT</name>
<evidence type="ECO:0000256" key="1">
    <source>
        <dbReference type="ARBA" id="ARBA00023027"/>
    </source>
</evidence>
<accession>A0A2G9QCZ6</accession>
<dbReference type="InterPro" id="IPR013328">
    <property type="entry name" value="6PGD_dom2"/>
</dbReference>
<dbReference type="InterPro" id="IPR008927">
    <property type="entry name" value="6-PGluconate_DH-like_C_sf"/>
</dbReference>
<protein>
    <recommendedName>
        <fullName evidence="2">3-hydroxyacyl-CoA dehydrogenase C-terminal domain-containing protein</fullName>
    </recommendedName>
</protein>
<sequence length="67" mass="7595">MKLGAGYPMGPFELLDYVGLDTSKFIIDGWHQMEPENPLFAPSELLNKLVAENKLGKKTGEGFYKYR</sequence>
<dbReference type="GO" id="GO:0005739">
    <property type="term" value="C:mitochondrion"/>
    <property type="evidence" value="ECO:0007669"/>
    <property type="project" value="TreeGrafter"/>
</dbReference>
<dbReference type="InterPro" id="IPR052242">
    <property type="entry name" value="Mito_3-hydroxyacyl-CoA_DH"/>
</dbReference>
<dbReference type="Gene3D" id="1.10.1040.10">
    <property type="entry name" value="N-(1-d-carboxylethyl)-l-norvaline Dehydrogenase, domain 2"/>
    <property type="match status" value="1"/>
</dbReference>
<dbReference type="GO" id="GO:0006635">
    <property type="term" value="P:fatty acid beta-oxidation"/>
    <property type="evidence" value="ECO:0007669"/>
    <property type="project" value="TreeGrafter"/>
</dbReference>
<dbReference type="SUPFAM" id="SSF48179">
    <property type="entry name" value="6-phosphogluconate dehydrogenase C-terminal domain-like"/>
    <property type="match status" value="1"/>
</dbReference>